<evidence type="ECO:0000313" key="1">
    <source>
        <dbReference type="EMBL" id="CDX00502.1"/>
    </source>
</evidence>
<dbReference type="RefSeq" id="WP_015942774.1">
    <property type="nucleotide sequence ID" value="NZ_JAYFNZ010000022.1"/>
</dbReference>
<reference evidence="1" key="1">
    <citation type="submission" date="2014-07" db="EMBL/GenBank/DDBJ databases">
        <authorList>
            <person name="Hornung V.Bastian."/>
        </authorList>
    </citation>
    <scope>NUCLEOTIDE SEQUENCE</scope>
    <source>
        <strain evidence="1">PCE-S</strain>
    </source>
</reference>
<dbReference type="EMBL" id="LK996017">
    <property type="protein sequence ID" value="CDX00502.1"/>
    <property type="molecule type" value="Genomic_DNA"/>
</dbReference>
<sequence>MSGEMIWASYEEAIKKIRSVIGTRIKGNESNEISEIHILANSERNPKQIVRDVESVLAAQFGIEIDHKIVSVVQLEQQEDEESPSPNFPPKRAQIRPKLISISLHTNKMMAEVKVELSMGDETYEGIASGTSTTYNRLRLFVDATINALSGSLMEKLFFATEDVMITRLGKYQVAQVIICLITPLGEQNLVGCALVKNDEREAIVKATLDAVNRKLWFY</sequence>
<proteinExistence type="predicted"/>
<dbReference type="AlphaFoldDB" id="A0A098AWJ9"/>
<name>A0A098AWJ9_DESHA</name>
<protein>
    <submittedName>
        <fullName evidence="1">Uncharacterized protein</fullName>
    </submittedName>
</protein>
<organism evidence="1">
    <name type="scientific">Desulfitobacterium hafniense</name>
    <name type="common">Desulfitobacterium frappieri</name>
    <dbReference type="NCBI Taxonomy" id="49338"/>
    <lineage>
        <taxon>Bacteria</taxon>
        <taxon>Bacillati</taxon>
        <taxon>Bacillota</taxon>
        <taxon>Clostridia</taxon>
        <taxon>Eubacteriales</taxon>
        <taxon>Desulfitobacteriaceae</taxon>
        <taxon>Desulfitobacterium</taxon>
    </lineage>
</organism>
<gene>
    <name evidence="1" type="ORF">DPCES_0615</name>
</gene>
<dbReference type="PATRIC" id="fig|49338.4.peg.654"/>
<accession>A0A098AWJ9</accession>